<dbReference type="RefSeq" id="WP_188773720.1">
    <property type="nucleotide sequence ID" value="NZ_BMMB01000001.1"/>
</dbReference>
<evidence type="ECO:0000256" key="4">
    <source>
        <dbReference type="ARBA" id="ARBA00022989"/>
    </source>
</evidence>
<dbReference type="Proteomes" id="UP001185028">
    <property type="component" value="Unassembled WGS sequence"/>
</dbReference>
<evidence type="ECO:0000256" key="2">
    <source>
        <dbReference type="ARBA" id="ARBA00022475"/>
    </source>
</evidence>
<comment type="subcellular location">
    <subcellularLocation>
        <location evidence="1">Cell membrane</location>
        <topology evidence="1">Multi-pass membrane protein</topology>
    </subcellularLocation>
</comment>
<feature type="transmembrane region" description="Helical" evidence="7">
    <location>
        <begin position="267"/>
        <end position="286"/>
    </location>
</feature>
<comment type="caution">
    <text evidence="9">The sequence shown here is derived from an EMBL/GenBank/DDBJ whole genome shotgun (WGS) entry which is preliminary data.</text>
</comment>
<keyword evidence="10" id="KW-1185">Reference proteome</keyword>
<feature type="transmembrane region" description="Helical" evidence="7">
    <location>
        <begin position="58"/>
        <end position="77"/>
    </location>
</feature>
<evidence type="ECO:0000256" key="5">
    <source>
        <dbReference type="ARBA" id="ARBA00023136"/>
    </source>
</evidence>
<keyword evidence="2" id="KW-1003">Cell membrane</keyword>
<proteinExistence type="predicted"/>
<sequence>MNRNSRSLLGRPPSNQPINQSIKSHPTRPPIKQAVDERPHGATSAPALVDYTTYQLSVVQRVSCMIICGAIFALVGYLFYHSWIVGIMLASAAWFMPRLLRKYLIERRQSALSAHFKQALYSLSSSLAAGRSVENGFREAAQDLRMLYPDGDNDMIRELTIITTRLDYGQPIEEALEDFSVRAASEDIANFADVFVTCKRTGGDLVEVVRKTSTIIGEKLDIQQDITVMISQKKFESYILMATPFIFLIFLNVVAGDFMQPLYGNPIGIVVSTICLLALTGCFALIRKFMNIRV</sequence>
<dbReference type="PANTHER" id="PTHR35007:SF1">
    <property type="entry name" value="PILUS ASSEMBLY PROTEIN"/>
    <property type="match status" value="1"/>
</dbReference>
<dbReference type="EMBL" id="JAVDQH010000004">
    <property type="protein sequence ID" value="MDR6243540.1"/>
    <property type="molecule type" value="Genomic_DNA"/>
</dbReference>
<dbReference type="InterPro" id="IPR018076">
    <property type="entry name" value="T2SS_GspF_dom"/>
</dbReference>
<name>A0ABU1IWA4_9BACL</name>
<evidence type="ECO:0000256" key="6">
    <source>
        <dbReference type="SAM" id="MobiDB-lite"/>
    </source>
</evidence>
<evidence type="ECO:0000313" key="9">
    <source>
        <dbReference type="EMBL" id="MDR6243540.1"/>
    </source>
</evidence>
<feature type="transmembrane region" description="Helical" evidence="7">
    <location>
        <begin position="83"/>
        <end position="100"/>
    </location>
</feature>
<keyword evidence="3 7" id="KW-0812">Transmembrane</keyword>
<organism evidence="9 10">
    <name type="scientific">Paenibacillus hunanensis</name>
    <dbReference type="NCBI Taxonomy" id="539262"/>
    <lineage>
        <taxon>Bacteria</taxon>
        <taxon>Bacillati</taxon>
        <taxon>Bacillota</taxon>
        <taxon>Bacilli</taxon>
        <taxon>Bacillales</taxon>
        <taxon>Paenibacillaceae</taxon>
        <taxon>Paenibacillus</taxon>
    </lineage>
</organism>
<dbReference type="Pfam" id="PF00482">
    <property type="entry name" value="T2SSF"/>
    <property type="match status" value="1"/>
</dbReference>
<accession>A0ABU1IWA4</accession>
<feature type="transmembrane region" description="Helical" evidence="7">
    <location>
        <begin position="238"/>
        <end position="255"/>
    </location>
</feature>
<gene>
    <name evidence="9" type="ORF">JOC58_001427</name>
</gene>
<keyword evidence="5 7" id="KW-0472">Membrane</keyword>
<evidence type="ECO:0000256" key="3">
    <source>
        <dbReference type="ARBA" id="ARBA00022692"/>
    </source>
</evidence>
<evidence type="ECO:0000259" key="8">
    <source>
        <dbReference type="Pfam" id="PF00482"/>
    </source>
</evidence>
<evidence type="ECO:0000313" key="10">
    <source>
        <dbReference type="Proteomes" id="UP001185028"/>
    </source>
</evidence>
<dbReference type="PANTHER" id="PTHR35007">
    <property type="entry name" value="INTEGRAL MEMBRANE PROTEIN-RELATED"/>
    <property type="match status" value="1"/>
</dbReference>
<evidence type="ECO:0000256" key="1">
    <source>
        <dbReference type="ARBA" id="ARBA00004651"/>
    </source>
</evidence>
<feature type="domain" description="Type II secretion system protein GspF" evidence="8">
    <location>
        <begin position="120"/>
        <end position="251"/>
    </location>
</feature>
<reference evidence="9 10" key="1">
    <citation type="submission" date="2023-07" db="EMBL/GenBank/DDBJ databases">
        <title>Genomic Encyclopedia of Type Strains, Phase IV (KMG-IV): sequencing the most valuable type-strain genomes for metagenomic binning, comparative biology and taxonomic classification.</title>
        <authorList>
            <person name="Goeker M."/>
        </authorList>
    </citation>
    <scope>NUCLEOTIDE SEQUENCE [LARGE SCALE GENOMIC DNA]</scope>
    <source>
        <strain evidence="9 10">DSM 22170</strain>
    </source>
</reference>
<keyword evidence="4 7" id="KW-1133">Transmembrane helix</keyword>
<protein>
    <submittedName>
        <fullName evidence="9">Tight adherence protein B</fullName>
    </submittedName>
</protein>
<evidence type="ECO:0000256" key="7">
    <source>
        <dbReference type="SAM" id="Phobius"/>
    </source>
</evidence>
<feature type="region of interest" description="Disordered" evidence="6">
    <location>
        <begin position="1"/>
        <end position="37"/>
    </location>
</feature>